<gene>
    <name evidence="15" type="ORF">N7472_002727</name>
</gene>
<keyword evidence="11" id="KW-0808">Transferase</keyword>
<evidence type="ECO:0000256" key="7">
    <source>
        <dbReference type="ARBA" id="ARBA00023157"/>
    </source>
</evidence>
<feature type="domain" description="X8" evidence="14">
    <location>
        <begin position="376"/>
        <end position="467"/>
    </location>
</feature>
<feature type="signal peptide" evidence="11">
    <location>
        <begin position="1"/>
        <end position="19"/>
    </location>
</feature>
<dbReference type="FunFam" id="3.20.20.80:FF:000038">
    <property type="entry name" value="1,3-beta-glucanosyltransferase"/>
    <property type="match status" value="1"/>
</dbReference>
<feature type="chain" id="PRO_5041014176" description="1,3-beta-glucanosyltransferase" evidence="11">
    <location>
        <begin position="20"/>
        <end position="539"/>
    </location>
</feature>
<keyword evidence="6 11" id="KW-0472">Membrane</keyword>
<comment type="similarity">
    <text evidence="2 11">Belongs to the glycosyl hydrolase 72 family.</text>
</comment>
<dbReference type="InterPro" id="IPR012946">
    <property type="entry name" value="X8"/>
</dbReference>
<keyword evidence="9 11" id="KW-0449">Lipoprotein</keyword>
<evidence type="ECO:0000256" key="8">
    <source>
        <dbReference type="ARBA" id="ARBA00023180"/>
    </source>
</evidence>
<feature type="compositionally biased region" description="Low complexity" evidence="12">
    <location>
        <begin position="495"/>
        <end position="505"/>
    </location>
</feature>
<evidence type="ECO:0000256" key="4">
    <source>
        <dbReference type="ARBA" id="ARBA00022622"/>
    </source>
</evidence>
<comment type="caution">
    <text evidence="15">The sequence shown here is derived from an EMBL/GenBank/DDBJ whole genome shotgun (WGS) entry which is preliminary data.</text>
</comment>
<dbReference type="InterPro" id="IPR017853">
    <property type="entry name" value="GH"/>
</dbReference>
<dbReference type="Pfam" id="PF07983">
    <property type="entry name" value="X8"/>
    <property type="match status" value="1"/>
</dbReference>
<keyword evidence="3" id="KW-1003">Cell membrane</keyword>
<dbReference type="PANTHER" id="PTHR31468">
    <property type="entry name" value="1,3-BETA-GLUCANOSYLTRANSFERASE GAS1"/>
    <property type="match status" value="1"/>
</dbReference>
<evidence type="ECO:0000256" key="10">
    <source>
        <dbReference type="ARBA" id="ARBA00025026"/>
    </source>
</evidence>
<keyword evidence="13" id="KW-0812">Transmembrane</keyword>
<keyword evidence="16" id="KW-1185">Reference proteome</keyword>
<name>A0A9W9MRQ4_9EURO</name>
<feature type="compositionally biased region" description="Low complexity" evidence="12">
    <location>
        <begin position="476"/>
        <end position="485"/>
    </location>
</feature>
<evidence type="ECO:0000256" key="3">
    <source>
        <dbReference type="ARBA" id="ARBA00022475"/>
    </source>
</evidence>
<proteinExistence type="inferred from homology"/>
<evidence type="ECO:0000313" key="15">
    <source>
        <dbReference type="EMBL" id="KAJ5206279.1"/>
    </source>
</evidence>
<keyword evidence="5 11" id="KW-0732">Signal</keyword>
<evidence type="ECO:0000256" key="5">
    <source>
        <dbReference type="ARBA" id="ARBA00022729"/>
    </source>
</evidence>
<keyword evidence="8" id="KW-0325">Glycoprotein</keyword>
<dbReference type="OrthoDB" id="421038at2759"/>
<dbReference type="PANTHER" id="PTHR31468:SF2">
    <property type="entry name" value="1,3-BETA-GLUCANOSYLTRANSFERASE GAS1"/>
    <property type="match status" value="1"/>
</dbReference>
<evidence type="ECO:0000256" key="6">
    <source>
        <dbReference type="ARBA" id="ARBA00023136"/>
    </source>
</evidence>
<dbReference type="GO" id="GO:0005886">
    <property type="term" value="C:plasma membrane"/>
    <property type="evidence" value="ECO:0007669"/>
    <property type="project" value="UniProtKB-SubCell"/>
</dbReference>
<comment type="function">
    <text evidence="10">Splits internally a 1,3-beta-glucan molecule and transfers the newly generated reducing end (the donor) to the non-reducing end of another 1,3-beta-glucan molecule (the acceptor) forming a 1,3-beta linkage, resulting in the elongation of 1,3-beta-glucan chains in the cell wall. Involved in cell wall morphogenesis.</text>
</comment>
<dbReference type="SMART" id="SM00768">
    <property type="entry name" value="X8"/>
    <property type="match status" value="1"/>
</dbReference>
<dbReference type="EMBL" id="JAPQKP010000002">
    <property type="protein sequence ID" value="KAJ5206279.1"/>
    <property type="molecule type" value="Genomic_DNA"/>
</dbReference>
<dbReference type="Proteomes" id="UP001150879">
    <property type="component" value="Unassembled WGS sequence"/>
</dbReference>
<dbReference type="GO" id="GO:0031505">
    <property type="term" value="P:fungal-type cell wall organization"/>
    <property type="evidence" value="ECO:0007669"/>
    <property type="project" value="TreeGrafter"/>
</dbReference>
<dbReference type="SUPFAM" id="SSF51445">
    <property type="entry name" value="(Trans)glycosidases"/>
    <property type="match status" value="1"/>
</dbReference>
<dbReference type="GO" id="GO:0009277">
    <property type="term" value="C:fungal-type cell wall"/>
    <property type="evidence" value="ECO:0007669"/>
    <property type="project" value="UniProtKB-ARBA"/>
</dbReference>
<evidence type="ECO:0000256" key="13">
    <source>
        <dbReference type="SAM" id="Phobius"/>
    </source>
</evidence>
<dbReference type="GO" id="GO:0098552">
    <property type="term" value="C:side of membrane"/>
    <property type="evidence" value="ECO:0007669"/>
    <property type="project" value="UniProtKB-KW"/>
</dbReference>
<dbReference type="Gene3D" id="3.20.20.80">
    <property type="entry name" value="Glycosidases"/>
    <property type="match status" value="1"/>
</dbReference>
<keyword evidence="13" id="KW-1133">Transmembrane helix</keyword>
<evidence type="ECO:0000256" key="12">
    <source>
        <dbReference type="SAM" id="MobiDB-lite"/>
    </source>
</evidence>
<evidence type="ECO:0000256" key="9">
    <source>
        <dbReference type="ARBA" id="ARBA00023288"/>
    </source>
</evidence>
<reference evidence="15" key="2">
    <citation type="journal article" date="2023" name="IMA Fungus">
        <title>Comparative genomic study of the Penicillium genus elucidates a diverse pangenome and 15 lateral gene transfer events.</title>
        <authorList>
            <person name="Petersen C."/>
            <person name="Sorensen T."/>
            <person name="Nielsen M.R."/>
            <person name="Sondergaard T.E."/>
            <person name="Sorensen J.L."/>
            <person name="Fitzpatrick D.A."/>
            <person name="Frisvad J.C."/>
            <person name="Nielsen K.L."/>
        </authorList>
    </citation>
    <scope>NUCLEOTIDE SEQUENCE</scope>
    <source>
        <strain evidence="15">IBT 16849</strain>
    </source>
</reference>
<comment type="subcellular location">
    <subcellularLocation>
        <location evidence="1 11">Cell membrane</location>
        <topology evidence="1 11">Lipid-anchor</topology>
        <topology evidence="1 11">GPI-anchor</topology>
    </subcellularLocation>
</comment>
<dbReference type="EC" id="2.4.1.-" evidence="11"/>
<keyword evidence="4 11" id="KW-0336">GPI-anchor</keyword>
<evidence type="ECO:0000259" key="14">
    <source>
        <dbReference type="SMART" id="SM00768"/>
    </source>
</evidence>
<keyword evidence="7" id="KW-1015">Disulfide bond</keyword>
<evidence type="ECO:0000313" key="16">
    <source>
        <dbReference type="Proteomes" id="UP001150879"/>
    </source>
</evidence>
<protein>
    <recommendedName>
        <fullName evidence="11">1,3-beta-glucanosyltransferase</fullName>
        <ecNumber evidence="11">2.4.1.-</ecNumber>
    </recommendedName>
</protein>
<dbReference type="Gene3D" id="1.20.58.1040">
    <property type="match status" value="1"/>
</dbReference>
<evidence type="ECO:0000256" key="2">
    <source>
        <dbReference type="ARBA" id="ARBA00007528"/>
    </source>
</evidence>
<reference evidence="15" key="1">
    <citation type="submission" date="2022-11" db="EMBL/GenBank/DDBJ databases">
        <authorList>
            <person name="Petersen C."/>
        </authorList>
    </citation>
    <scope>NUCLEOTIDE SEQUENCE</scope>
    <source>
        <strain evidence="15">IBT 16849</strain>
    </source>
</reference>
<feature type="transmembrane region" description="Helical" evidence="13">
    <location>
        <begin position="517"/>
        <end position="538"/>
    </location>
</feature>
<dbReference type="GO" id="GO:0042124">
    <property type="term" value="F:1,3-beta-glucanosyltransferase activity"/>
    <property type="evidence" value="ECO:0007669"/>
    <property type="project" value="TreeGrafter"/>
</dbReference>
<dbReference type="AlphaFoldDB" id="A0A9W9MRQ4"/>
<sequence>MKLSTMIAGATLLASTTMAELDPIVIKGSKFFFKSNDTQFFMRGVAYQQELPSSGTAGVFYKDILADTDACKRDVPLLQELRTNTIRVYSIDPKADHTECMQLLTDAGIYVVVDMANPAESIIRNNPAWDNALYKRYTGVVDEMAQYTNTIGFFAGNEVSNQKNNTLASAFVKAAVRDTKRYIKAKGYRTMGVGYATNDDADIRVDMANYFNCQSEEESIDFWGYNVYSWCGDSSYDKSGYKARTEEFANYSVPVFFAEYGCNLVQPRKFTDVAALYGDKMTDVWSGGIVYMYFQEENDYGLVTLKGDTASKLPDFSGYSKQMASANPTGVKKVDYSPSSSALGSCPTIGDNWFAKASPLPPSPNVDLCTCMEASLECVVKDNVSSKKFTDLFDTVCGYGVCDGISTNATSGVYGSYSVCNAKEKLSFAFNRYYQEQKAKGNQASACDFDGAASTQAPGKPSATCSTLLNAAGTEGTGTVTASPTGGSGSGSGSSSGSASSTTGAAQPRATLSSVNFGILHLGAYVLIAFVTGFGMILL</sequence>
<dbReference type="Pfam" id="PF03198">
    <property type="entry name" value="Glyco_hydro_72"/>
    <property type="match status" value="1"/>
</dbReference>
<dbReference type="GO" id="GO:0031982">
    <property type="term" value="C:vesicle"/>
    <property type="evidence" value="ECO:0007669"/>
    <property type="project" value="UniProtKB-ARBA"/>
</dbReference>
<organism evidence="15 16">
    <name type="scientific">Penicillium cf. griseofulvum</name>
    <dbReference type="NCBI Taxonomy" id="2972120"/>
    <lineage>
        <taxon>Eukaryota</taxon>
        <taxon>Fungi</taxon>
        <taxon>Dikarya</taxon>
        <taxon>Ascomycota</taxon>
        <taxon>Pezizomycotina</taxon>
        <taxon>Eurotiomycetes</taxon>
        <taxon>Eurotiomycetidae</taxon>
        <taxon>Eurotiales</taxon>
        <taxon>Aspergillaceae</taxon>
        <taxon>Penicillium</taxon>
    </lineage>
</organism>
<evidence type="ECO:0000256" key="11">
    <source>
        <dbReference type="RuleBase" id="RU361209"/>
    </source>
</evidence>
<dbReference type="GO" id="GO:0071970">
    <property type="term" value="P:fungal-type cell wall (1-&gt;3)-beta-D-glucan biosynthetic process"/>
    <property type="evidence" value="ECO:0007669"/>
    <property type="project" value="TreeGrafter"/>
</dbReference>
<accession>A0A9W9MRQ4</accession>
<feature type="region of interest" description="Disordered" evidence="12">
    <location>
        <begin position="476"/>
        <end position="505"/>
    </location>
</feature>
<dbReference type="InterPro" id="IPR004886">
    <property type="entry name" value="Glucanosyltransferase"/>
</dbReference>
<evidence type="ECO:0000256" key="1">
    <source>
        <dbReference type="ARBA" id="ARBA00004609"/>
    </source>
</evidence>
<dbReference type="FunFam" id="1.20.58.1040:FF:000005">
    <property type="entry name" value="1,3-beta-glucanosyltransferase"/>
    <property type="match status" value="1"/>
</dbReference>